<proteinExistence type="predicted"/>
<dbReference type="PANTHER" id="PTHR47723">
    <property type="entry name" value="OS05G0353850 PROTEIN"/>
    <property type="match status" value="1"/>
</dbReference>
<gene>
    <name evidence="2" type="ORF">LIER_18881</name>
</gene>
<dbReference type="InterPro" id="IPR012337">
    <property type="entry name" value="RNaseH-like_sf"/>
</dbReference>
<evidence type="ECO:0000313" key="2">
    <source>
        <dbReference type="EMBL" id="GAA0162881.1"/>
    </source>
</evidence>
<evidence type="ECO:0000259" key="1">
    <source>
        <dbReference type="Pfam" id="PF13456"/>
    </source>
</evidence>
<accession>A0AAV3QIA0</accession>
<reference evidence="2 3" key="1">
    <citation type="submission" date="2024-01" db="EMBL/GenBank/DDBJ databases">
        <title>The complete chloroplast genome sequence of Lithospermum erythrorhizon: insights into the phylogenetic relationship among Boraginaceae species and the maternal lineages of purple gromwells.</title>
        <authorList>
            <person name="Okada T."/>
            <person name="Watanabe K."/>
        </authorList>
    </citation>
    <scope>NUCLEOTIDE SEQUENCE [LARGE SCALE GENOMIC DNA]</scope>
</reference>
<organism evidence="2 3">
    <name type="scientific">Lithospermum erythrorhizon</name>
    <name type="common">Purple gromwell</name>
    <name type="synonym">Lithospermum officinale var. erythrorhizon</name>
    <dbReference type="NCBI Taxonomy" id="34254"/>
    <lineage>
        <taxon>Eukaryota</taxon>
        <taxon>Viridiplantae</taxon>
        <taxon>Streptophyta</taxon>
        <taxon>Embryophyta</taxon>
        <taxon>Tracheophyta</taxon>
        <taxon>Spermatophyta</taxon>
        <taxon>Magnoliopsida</taxon>
        <taxon>eudicotyledons</taxon>
        <taxon>Gunneridae</taxon>
        <taxon>Pentapetalae</taxon>
        <taxon>asterids</taxon>
        <taxon>lamiids</taxon>
        <taxon>Boraginales</taxon>
        <taxon>Boraginaceae</taxon>
        <taxon>Boraginoideae</taxon>
        <taxon>Lithospermeae</taxon>
        <taxon>Lithospermum</taxon>
    </lineage>
</organism>
<dbReference type="AlphaFoldDB" id="A0AAV3QIA0"/>
<keyword evidence="3" id="KW-1185">Reference proteome</keyword>
<dbReference type="Pfam" id="PF13456">
    <property type="entry name" value="RVT_3"/>
    <property type="match status" value="1"/>
</dbReference>
<dbReference type="CDD" id="cd06222">
    <property type="entry name" value="RNase_H_like"/>
    <property type="match status" value="1"/>
</dbReference>
<dbReference type="EMBL" id="BAABME010004582">
    <property type="protein sequence ID" value="GAA0162881.1"/>
    <property type="molecule type" value="Genomic_DNA"/>
</dbReference>
<name>A0AAV3QIA0_LITER</name>
<dbReference type="GO" id="GO:0004523">
    <property type="term" value="F:RNA-DNA hybrid ribonuclease activity"/>
    <property type="evidence" value="ECO:0007669"/>
    <property type="project" value="InterPro"/>
</dbReference>
<sequence length="176" mass="20236">MNVALLLGAHVYRPHPKPPTVVFWSRPDIGKYTLNIDGSFRNGEAGIGGIIRNEEGHMVYALGFYKAAASALEAKIMATFEVLRWCTTRSFSELQVATDSMMLVKMVQEQRTQWRWNNVIASINHLMQVSRSKLKHIWREKNMVTDALAKLSFKERANYSWRPDDTPDRIRALVRT</sequence>
<protein>
    <recommendedName>
        <fullName evidence="1">RNase H type-1 domain-containing protein</fullName>
    </recommendedName>
</protein>
<evidence type="ECO:0000313" key="3">
    <source>
        <dbReference type="Proteomes" id="UP001454036"/>
    </source>
</evidence>
<dbReference type="PANTHER" id="PTHR47723:SF19">
    <property type="entry name" value="POLYNUCLEOTIDYL TRANSFERASE, RIBONUCLEASE H-LIKE SUPERFAMILY PROTEIN"/>
    <property type="match status" value="1"/>
</dbReference>
<feature type="domain" description="RNase H type-1" evidence="1">
    <location>
        <begin position="35"/>
        <end position="151"/>
    </location>
</feature>
<dbReference type="InterPro" id="IPR036397">
    <property type="entry name" value="RNaseH_sf"/>
</dbReference>
<dbReference type="InterPro" id="IPR002156">
    <property type="entry name" value="RNaseH_domain"/>
</dbReference>
<dbReference type="InterPro" id="IPR044730">
    <property type="entry name" value="RNase_H-like_dom_plant"/>
</dbReference>
<dbReference type="Proteomes" id="UP001454036">
    <property type="component" value="Unassembled WGS sequence"/>
</dbReference>
<dbReference type="GO" id="GO:0003676">
    <property type="term" value="F:nucleic acid binding"/>
    <property type="evidence" value="ECO:0007669"/>
    <property type="project" value="InterPro"/>
</dbReference>
<dbReference type="InterPro" id="IPR053151">
    <property type="entry name" value="RNase_H-like"/>
</dbReference>
<dbReference type="SUPFAM" id="SSF53098">
    <property type="entry name" value="Ribonuclease H-like"/>
    <property type="match status" value="1"/>
</dbReference>
<comment type="caution">
    <text evidence="2">The sequence shown here is derived from an EMBL/GenBank/DDBJ whole genome shotgun (WGS) entry which is preliminary data.</text>
</comment>
<dbReference type="Gene3D" id="3.30.420.10">
    <property type="entry name" value="Ribonuclease H-like superfamily/Ribonuclease H"/>
    <property type="match status" value="1"/>
</dbReference>